<gene>
    <name evidence="12" type="ORF">ACFOPX_02560</name>
</gene>
<dbReference type="RefSeq" id="WP_104752055.1">
    <property type="nucleotide sequence ID" value="NZ_FZMF01000013.1"/>
</dbReference>
<evidence type="ECO:0000256" key="7">
    <source>
        <dbReference type="ARBA" id="ARBA00022795"/>
    </source>
</evidence>
<name>A0ABV7ZGL5_9HELI</name>
<keyword evidence="11" id="KW-0175">Coiled coil</keyword>
<comment type="subcellular location">
    <subcellularLocation>
        <location evidence="1">Cell membrane</location>
        <topology evidence="1">Peripheral membrane protein</topology>
        <orientation evidence="1">Cytoplasmic side</orientation>
    </subcellularLocation>
</comment>
<keyword evidence="12" id="KW-0966">Cell projection</keyword>
<keyword evidence="7" id="KW-1005">Bacterial flagellum biogenesis</keyword>
<sequence>MSQFKALLKIKRQAVQRAEIALANNRAQITHQEQELLALNAQLCDLSVPMQGGMHGFAQLNALKHNYRYALAQAQAEIAKLEQRAVQLQEAYRQASLEYEKISYLETLETQKELARLRRLEHKEMDAIGTSIFIQKQRSTHV</sequence>
<comment type="similarity">
    <text evidence="2">Belongs to the FliJ family.</text>
</comment>
<organism evidence="12 13">
    <name type="scientific">Helicobacter baculiformis</name>
    <dbReference type="NCBI Taxonomy" id="427351"/>
    <lineage>
        <taxon>Bacteria</taxon>
        <taxon>Pseudomonadati</taxon>
        <taxon>Campylobacterota</taxon>
        <taxon>Epsilonproteobacteria</taxon>
        <taxon>Campylobacterales</taxon>
        <taxon>Helicobacteraceae</taxon>
        <taxon>Helicobacter</taxon>
    </lineage>
</organism>
<evidence type="ECO:0000256" key="9">
    <source>
        <dbReference type="ARBA" id="ARBA00023136"/>
    </source>
</evidence>
<evidence type="ECO:0000313" key="12">
    <source>
        <dbReference type="EMBL" id="MFC3847419.1"/>
    </source>
</evidence>
<evidence type="ECO:0000256" key="2">
    <source>
        <dbReference type="ARBA" id="ARBA00010004"/>
    </source>
</evidence>
<accession>A0ABV7ZGL5</accession>
<keyword evidence="5" id="KW-1003">Cell membrane</keyword>
<feature type="coiled-coil region" evidence="11">
    <location>
        <begin position="15"/>
        <end position="98"/>
    </location>
</feature>
<keyword evidence="10" id="KW-1006">Bacterial flagellum protein export</keyword>
<evidence type="ECO:0000313" key="13">
    <source>
        <dbReference type="Proteomes" id="UP001595783"/>
    </source>
</evidence>
<reference evidence="13" key="1">
    <citation type="journal article" date="2019" name="Int. J. Syst. Evol. Microbiol.">
        <title>The Global Catalogue of Microorganisms (GCM) 10K type strain sequencing project: providing services to taxonomists for standard genome sequencing and annotation.</title>
        <authorList>
            <consortium name="The Broad Institute Genomics Platform"/>
            <consortium name="The Broad Institute Genome Sequencing Center for Infectious Disease"/>
            <person name="Wu L."/>
            <person name="Ma J."/>
        </authorList>
    </citation>
    <scope>NUCLEOTIDE SEQUENCE [LARGE SCALE GENOMIC DNA]</scope>
    <source>
        <strain evidence="13">CCUG 53816</strain>
    </source>
</reference>
<evidence type="ECO:0000256" key="5">
    <source>
        <dbReference type="ARBA" id="ARBA00022475"/>
    </source>
</evidence>
<keyword evidence="4" id="KW-0813">Transport</keyword>
<dbReference type="InterPro" id="IPR012823">
    <property type="entry name" value="Flagell_FliJ"/>
</dbReference>
<comment type="caution">
    <text evidence="12">The sequence shown here is derived from an EMBL/GenBank/DDBJ whole genome shotgun (WGS) entry which is preliminary data.</text>
</comment>
<proteinExistence type="inferred from homology"/>
<keyword evidence="12" id="KW-0969">Cilium</keyword>
<evidence type="ECO:0000256" key="4">
    <source>
        <dbReference type="ARBA" id="ARBA00022448"/>
    </source>
</evidence>
<protein>
    <recommendedName>
        <fullName evidence="3">Flagellar FliJ protein</fullName>
    </recommendedName>
</protein>
<keyword evidence="12" id="KW-0282">Flagellum</keyword>
<evidence type="ECO:0000256" key="1">
    <source>
        <dbReference type="ARBA" id="ARBA00004413"/>
    </source>
</evidence>
<keyword evidence="9" id="KW-0472">Membrane</keyword>
<dbReference type="Proteomes" id="UP001595783">
    <property type="component" value="Unassembled WGS sequence"/>
</dbReference>
<evidence type="ECO:0000256" key="11">
    <source>
        <dbReference type="SAM" id="Coils"/>
    </source>
</evidence>
<dbReference type="InterPro" id="IPR053716">
    <property type="entry name" value="Flag_assembly_chemotaxis_eff"/>
</dbReference>
<keyword evidence="13" id="KW-1185">Reference proteome</keyword>
<evidence type="ECO:0000256" key="3">
    <source>
        <dbReference type="ARBA" id="ARBA00020392"/>
    </source>
</evidence>
<evidence type="ECO:0000256" key="8">
    <source>
        <dbReference type="ARBA" id="ARBA00022927"/>
    </source>
</evidence>
<keyword evidence="6" id="KW-0145">Chemotaxis</keyword>
<keyword evidence="8" id="KW-0653">Protein transport</keyword>
<dbReference type="EMBL" id="JBHRZO010000009">
    <property type="protein sequence ID" value="MFC3847419.1"/>
    <property type="molecule type" value="Genomic_DNA"/>
</dbReference>
<evidence type="ECO:0000256" key="10">
    <source>
        <dbReference type="ARBA" id="ARBA00023225"/>
    </source>
</evidence>
<dbReference type="Gene3D" id="1.10.287.1700">
    <property type="match status" value="1"/>
</dbReference>
<dbReference type="Pfam" id="PF02050">
    <property type="entry name" value="FliJ"/>
    <property type="match status" value="1"/>
</dbReference>
<evidence type="ECO:0000256" key="6">
    <source>
        <dbReference type="ARBA" id="ARBA00022500"/>
    </source>
</evidence>